<feature type="region of interest" description="Disordered" evidence="1">
    <location>
        <begin position="1"/>
        <end position="49"/>
    </location>
</feature>
<evidence type="ECO:0000256" key="1">
    <source>
        <dbReference type="SAM" id="MobiDB-lite"/>
    </source>
</evidence>
<reference evidence="2" key="2">
    <citation type="submission" date="2021-03" db="EMBL/GenBank/DDBJ databases">
        <authorList>
            <person name="Alouane T."/>
            <person name="Langin T."/>
            <person name="Bonhomme L."/>
        </authorList>
    </citation>
    <scope>NUCLEOTIDE SEQUENCE</scope>
    <source>
        <strain evidence="2">MDC_Fg202</strain>
    </source>
</reference>
<feature type="compositionally biased region" description="Basic and acidic residues" evidence="1">
    <location>
        <begin position="10"/>
        <end position="49"/>
    </location>
</feature>
<organism evidence="3">
    <name type="scientific">Gibberella zeae</name>
    <name type="common">Wheat head blight fungus</name>
    <name type="synonym">Fusarium graminearum</name>
    <dbReference type="NCBI Taxonomy" id="5518"/>
    <lineage>
        <taxon>Eukaryota</taxon>
        <taxon>Fungi</taxon>
        <taxon>Dikarya</taxon>
        <taxon>Ascomycota</taxon>
        <taxon>Pezizomycotina</taxon>
        <taxon>Sordariomycetes</taxon>
        <taxon>Hypocreomycetidae</taxon>
        <taxon>Hypocreales</taxon>
        <taxon>Nectriaceae</taxon>
        <taxon>Fusarium</taxon>
    </lineage>
</organism>
<sequence>MTREQAFGAPEDKIDRGKGVLEGGRRGGNEGAGERVFEPRLQYGDENKKMDNWTMGNELVDGMADQVGARTSGWEPGVRGLSGS</sequence>
<protein>
    <submittedName>
        <fullName evidence="3">Uncharacterized protein</fullName>
    </submittedName>
</protein>
<reference evidence="3" key="1">
    <citation type="submission" date="2019-04" db="EMBL/GenBank/DDBJ databases">
        <authorList>
            <person name="Melise S."/>
            <person name="Noan J."/>
            <person name="Okalmin O."/>
        </authorList>
    </citation>
    <scope>NUCLEOTIDE SEQUENCE</scope>
    <source>
        <strain evidence="3">FN9</strain>
    </source>
</reference>
<dbReference type="EMBL" id="CAJPIJ010000104">
    <property type="protein sequence ID" value="CAG1975362.1"/>
    <property type="molecule type" value="Genomic_DNA"/>
</dbReference>
<name>A0A4E9E676_GIBZA</name>
<dbReference type="EMBL" id="CAAKMV010000044">
    <property type="protein sequence ID" value="VIO53038.1"/>
    <property type="molecule type" value="Genomic_DNA"/>
</dbReference>
<dbReference type="Proteomes" id="UP000746612">
    <property type="component" value="Unassembled WGS sequence"/>
</dbReference>
<gene>
    <name evidence="3" type="ORF">FUG_LOCUS55337</name>
    <name evidence="2" type="ORF">MDCFG202_LOCUS142496</name>
</gene>
<proteinExistence type="predicted"/>
<evidence type="ECO:0000313" key="2">
    <source>
        <dbReference type="EMBL" id="CAG1975362.1"/>
    </source>
</evidence>
<evidence type="ECO:0000313" key="3">
    <source>
        <dbReference type="EMBL" id="VIO53038.1"/>
    </source>
</evidence>
<accession>A0A4E9E676</accession>
<dbReference type="AlphaFoldDB" id="A0A4E9E676"/>